<dbReference type="InterPro" id="IPR019734">
    <property type="entry name" value="TPR_rpt"/>
</dbReference>
<dbReference type="Pfam" id="PF17128">
    <property type="entry name" value="DUF5107"/>
    <property type="match status" value="1"/>
</dbReference>
<gene>
    <name evidence="2" type="ORF">METZ01_LOCUS53670</name>
</gene>
<accession>A0A381S9W6</accession>
<dbReference type="Pfam" id="PF13181">
    <property type="entry name" value="TPR_8"/>
    <property type="match status" value="2"/>
</dbReference>
<evidence type="ECO:0000313" key="2">
    <source>
        <dbReference type="EMBL" id="SVA00816.1"/>
    </source>
</evidence>
<feature type="domain" description="DUF5107" evidence="1">
    <location>
        <begin position="94"/>
        <end position="398"/>
    </location>
</feature>
<dbReference type="Pfam" id="PF13432">
    <property type="entry name" value="TPR_16"/>
    <property type="match status" value="2"/>
</dbReference>
<dbReference type="PANTHER" id="PTHR12558">
    <property type="entry name" value="CELL DIVISION CYCLE 16,23,27"/>
    <property type="match status" value="1"/>
</dbReference>
<organism evidence="2">
    <name type="scientific">marine metagenome</name>
    <dbReference type="NCBI Taxonomy" id="408172"/>
    <lineage>
        <taxon>unclassified sequences</taxon>
        <taxon>metagenomes</taxon>
        <taxon>ecological metagenomes</taxon>
    </lineage>
</organism>
<dbReference type="SUPFAM" id="SSF48452">
    <property type="entry name" value="TPR-like"/>
    <property type="match status" value="3"/>
</dbReference>
<dbReference type="PANTHER" id="PTHR12558:SF13">
    <property type="entry name" value="CELL DIVISION CYCLE PROTEIN 27 HOMOLOG"/>
    <property type="match status" value="1"/>
</dbReference>
<dbReference type="SUPFAM" id="SSF81901">
    <property type="entry name" value="HCP-like"/>
    <property type="match status" value="1"/>
</dbReference>
<sequence>MKNTVDKWDDFANTGWMSQWRPPLLLLAFMVTLNSFGAIAQVEAGAIVQEDESRGEDAVRIWEEPLTLPTYRVDPPDHNPMFFRNEVYQGAKKKVYPYPLQDKVTRILETKTYTAVHLENEYVALTVLPELGGRLFTATDKTNNYNFFYRQNVVKPALIGMLGAWISGGIEWCVFHHHRNTTFMPVDYTLEVHADGSKTVWVGETERRHRMRWIIGLTLYPGRSYIEATVKLFNRTAQAHSILYWANVAVHASDDYEVLFPPSVQVATYHSKNEFIHWPVGQGAYQGIDYEGVDLSRWPNHPEPTSFFAWNLAEDFSGGYDHGKAAGVVHVGNHHIVAGTKLWEWGPGPRGRLWDQILTDEDGPYAELMVGGLSDNQPDYSWIKPHEVKTFTHHWYPVQEIGGFTKANLEAAVNLEVSSESVQLGFNSTTHVKDARVSLVAKTRTLLNSRVVIGPGVPFTATVDLPTGVKATDVEATLFDAEDRVLISDRPRQAVTLPELPEPVEPPVAPEDIATVDELYLTGLRLQQGHSPVIPPEPYYEEALRRDPNDVRVNTIVGTNLNKRGLFQDAERYLRTALKRLTSGYVRLGDTDAEYQLGLALRGQGRFGEAYEQFYRASWDAAFHSAAFYQLAELSMREGEWGRALNEIKQSLSTNTNDTKSIGIEAVVLRKLGRIDEALVATSRALAIDPMDTLALNERLLTLRVANSNVEAATALDALTRTLRDDAQTYLELATDYGNVTLWGEAIKVLERLVEREVIFASSYPMVHYYLGYFHGQSDNKAEAVTSYQRAAGMPAEYGFPFRPESIEVLEAALSAHPDDHRAHYYLGNLLYEIQPELAISHWEKSRDLFNGFSTSYRNLGWAYYRTRGNLTAAIESYERAVALDRNDTRLYVELDELYQAANVPIDTRLHMVSVNHEVLERRSDSLLRALMVQVLAGDYGTVIRTLEANQFFVAEGGGRVHGVFVDAHLLRGLTRLKGGQAREALADFERASEYPENLSVARPRNDRRASQVAYYTALAHHALGETERASEYFRRAADQPGTERWPDTWTYQALSLERLGYADEAREKLEAVVNAAEIQLAETRDDVDFFAKFGSRASEATLRARALSMLGFAQQALGRTEEARTSFGRAVELDVSQLWAQYYLISLP</sequence>
<dbReference type="InterPro" id="IPR033396">
    <property type="entry name" value="DUF5107"/>
</dbReference>
<dbReference type="SMART" id="SM00028">
    <property type="entry name" value="TPR"/>
    <property type="match status" value="9"/>
</dbReference>
<evidence type="ECO:0000259" key="1">
    <source>
        <dbReference type="Pfam" id="PF17128"/>
    </source>
</evidence>
<dbReference type="InterPro" id="IPR011990">
    <property type="entry name" value="TPR-like_helical_dom_sf"/>
</dbReference>
<name>A0A381S9W6_9ZZZZ</name>
<dbReference type="PROSITE" id="PS50005">
    <property type="entry name" value="TPR"/>
    <property type="match status" value="1"/>
</dbReference>
<protein>
    <recommendedName>
        <fullName evidence="1">DUF5107 domain-containing protein</fullName>
    </recommendedName>
</protein>
<reference evidence="2" key="1">
    <citation type="submission" date="2018-05" db="EMBL/GenBank/DDBJ databases">
        <authorList>
            <person name="Lanie J.A."/>
            <person name="Ng W.-L."/>
            <person name="Kazmierczak K.M."/>
            <person name="Andrzejewski T.M."/>
            <person name="Davidsen T.M."/>
            <person name="Wayne K.J."/>
            <person name="Tettelin H."/>
            <person name="Glass J.I."/>
            <person name="Rusch D."/>
            <person name="Podicherti R."/>
            <person name="Tsui H.-C.T."/>
            <person name="Winkler M.E."/>
        </authorList>
    </citation>
    <scope>NUCLEOTIDE SEQUENCE</scope>
</reference>
<dbReference type="EMBL" id="UINC01002840">
    <property type="protein sequence ID" value="SVA00816.1"/>
    <property type="molecule type" value="Genomic_DNA"/>
</dbReference>
<proteinExistence type="predicted"/>
<dbReference type="Gene3D" id="1.25.40.10">
    <property type="entry name" value="Tetratricopeptide repeat domain"/>
    <property type="match status" value="3"/>
</dbReference>
<dbReference type="AlphaFoldDB" id="A0A381S9W6"/>